<name>A0ABN2NGW6_9PSEU</name>
<dbReference type="Pfam" id="PF07859">
    <property type="entry name" value="Abhydrolase_3"/>
    <property type="match status" value="1"/>
</dbReference>
<dbReference type="SUPFAM" id="SSF53474">
    <property type="entry name" value="alpha/beta-Hydrolases"/>
    <property type="match status" value="1"/>
</dbReference>
<dbReference type="PANTHER" id="PTHR48081:SF8">
    <property type="entry name" value="ALPHA_BETA HYDROLASE FOLD-3 DOMAIN-CONTAINING PROTEIN-RELATED"/>
    <property type="match status" value="1"/>
</dbReference>
<evidence type="ECO:0000259" key="2">
    <source>
        <dbReference type="Pfam" id="PF07859"/>
    </source>
</evidence>
<proteinExistence type="predicted"/>
<organism evidence="3 4">
    <name type="scientific">Pseudonocardia ailaonensis</name>
    <dbReference type="NCBI Taxonomy" id="367279"/>
    <lineage>
        <taxon>Bacteria</taxon>
        <taxon>Bacillati</taxon>
        <taxon>Actinomycetota</taxon>
        <taxon>Actinomycetes</taxon>
        <taxon>Pseudonocardiales</taxon>
        <taxon>Pseudonocardiaceae</taxon>
        <taxon>Pseudonocardia</taxon>
    </lineage>
</organism>
<accession>A0ABN2NGW6</accession>
<evidence type="ECO:0000256" key="1">
    <source>
        <dbReference type="ARBA" id="ARBA00022801"/>
    </source>
</evidence>
<dbReference type="Proteomes" id="UP001500449">
    <property type="component" value="Unassembled WGS sequence"/>
</dbReference>
<dbReference type="GO" id="GO:0016787">
    <property type="term" value="F:hydrolase activity"/>
    <property type="evidence" value="ECO:0007669"/>
    <property type="project" value="UniProtKB-KW"/>
</dbReference>
<sequence>MAEAGVAVAGNRLAADPRVDPRIRAAFADWRIADHGNFATREEVLAAACSPEGLRATEGRAAFFERFESEAVCPSAPFAVRELEYPSAPDGNICRIRLVAPRTGGPFPCVYYVHGGGMARGSAYDGNYRLLARMIAAHGVAVAMVDFRNSVTPSSVAEVAPYPGGLHDCVSGVEWLARQAGRLGLSGDVAVAGESGGANLALATAMSLRDRGAAGRVRGVGLLAPYIRGIWPADECPSSVENNGLFLDCHTNIGVISYGVEAYEARDPLAWGIFATPADLAGLPPVHVSVNELDPYRDDGILLYRRLLEAGVEADGQVVLGTTHAVEIFPTVCPELSRRWAATVAALASGGVSSVE</sequence>
<dbReference type="InterPro" id="IPR029058">
    <property type="entry name" value="AB_hydrolase_fold"/>
</dbReference>
<dbReference type="InterPro" id="IPR013094">
    <property type="entry name" value="AB_hydrolase_3"/>
</dbReference>
<dbReference type="PANTHER" id="PTHR48081">
    <property type="entry name" value="AB HYDROLASE SUPERFAMILY PROTEIN C4A8.06C"/>
    <property type="match status" value="1"/>
</dbReference>
<reference evidence="3 4" key="1">
    <citation type="journal article" date="2019" name="Int. J. Syst. Evol. Microbiol.">
        <title>The Global Catalogue of Microorganisms (GCM) 10K type strain sequencing project: providing services to taxonomists for standard genome sequencing and annotation.</title>
        <authorList>
            <consortium name="The Broad Institute Genomics Platform"/>
            <consortium name="The Broad Institute Genome Sequencing Center for Infectious Disease"/>
            <person name="Wu L."/>
            <person name="Ma J."/>
        </authorList>
    </citation>
    <scope>NUCLEOTIDE SEQUENCE [LARGE SCALE GENOMIC DNA]</scope>
    <source>
        <strain evidence="3 4">JCM 16009</strain>
    </source>
</reference>
<gene>
    <name evidence="3" type="ORF">GCM10009836_56740</name>
</gene>
<feature type="domain" description="Alpha/beta hydrolase fold-3" evidence="2">
    <location>
        <begin position="110"/>
        <end position="326"/>
    </location>
</feature>
<evidence type="ECO:0000313" key="3">
    <source>
        <dbReference type="EMBL" id="GAA1868861.1"/>
    </source>
</evidence>
<dbReference type="InterPro" id="IPR050300">
    <property type="entry name" value="GDXG_lipolytic_enzyme"/>
</dbReference>
<evidence type="ECO:0000313" key="4">
    <source>
        <dbReference type="Proteomes" id="UP001500449"/>
    </source>
</evidence>
<dbReference type="EMBL" id="BAAAQK010000023">
    <property type="protein sequence ID" value="GAA1868861.1"/>
    <property type="molecule type" value="Genomic_DNA"/>
</dbReference>
<comment type="caution">
    <text evidence="3">The sequence shown here is derived from an EMBL/GenBank/DDBJ whole genome shotgun (WGS) entry which is preliminary data.</text>
</comment>
<keyword evidence="1 3" id="KW-0378">Hydrolase</keyword>
<dbReference type="Gene3D" id="3.40.50.1820">
    <property type="entry name" value="alpha/beta hydrolase"/>
    <property type="match status" value="1"/>
</dbReference>
<keyword evidence="4" id="KW-1185">Reference proteome</keyword>
<protein>
    <submittedName>
        <fullName evidence="3">Acylcarnitine hydrolase</fullName>
    </submittedName>
</protein>